<accession>A0AAW2UUZ6</accession>
<name>A0AAW2UUZ6_9LAMI</name>
<sequence>MKDNPKRMKFDMYYHLHRDRGHGTEECNYLKNKIEKLIQRGYLKEFVVKAKSKSHEPAVEARRTAPHIERGGRLGEEHSKKDNLPTTGIIGVISGRPAGGGSMRARNAAIREADNVANHVTFSEGVAMQHEVLRAR</sequence>
<evidence type="ECO:0000313" key="2">
    <source>
        <dbReference type="EMBL" id="KAL0420951.1"/>
    </source>
</evidence>
<feature type="region of interest" description="Disordered" evidence="1">
    <location>
        <begin position="53"/>
        <end position="100"/>
    </location>
</feature>
<organism evidence="2">
    <name type="scientific">Sesamum latifolium</name>
    <dbReference type="NCBI Taxonomy" id="2727402"/>
    <lineage>
        <taxon>Eukaryota</taxon>
        <taxon>Viridiplantae</taxon>
        <taxon>Streptophyta</taxon>
        <taxon>Embryophyta</taxon>
        <taxon>Tracheophyta</taxon>
        <taxon>Spermatophyta</taxon>
        <taxon>Magnoliopsida</taxon>
        <taxon>eudicotyledons</taxon>
        <taxon>Gunneridae</taxon>
        <taxon>Pentapetalae</taxon>
        <taxon>asterids</taxon>
        <taxon>lamiids</taxon>
        <taxon>Lamiales</taxon>
        <taxon>Pedaliaceae</taxon>
        <taxon>Sesamum</taxon>
    </lineage>
</organism>
<evidence type="ECO:0000256" key="1">
    <source>
        <dbReference type="SAM" id="MobiDB-lite"/>
    </source>
</evidence>
<proteinExistence type="predicted"/>
<reference evidence="2" key="1">
    <citation type="submission" date="2020-06" db="EMBL/GenBank/DDBJ databases">
        <authorList>
            <person name="Li T."/>
            <person name="Hu X."/>
            <person name="Zhang T."/>
            <person name="Song X."/>
            <person name="Zhang H."/>
            <person name="Dai N."/>
            <person name="Sheng W."/>
            <person name="Hou X."/>
            <person name="Wei L."/>
        </authorList>
    </citation>
    <scope>NUCLEOTIDE SEQUENCE</scope>
    <source>
        <strain evidence="2">KEN1</strain>
        <tissue evidence="2">Leaf</tissue>
    </source>
</reference>
<feature type="compositionally biased region" description="Basic and acidic residues" evidence="1">
    <location>
        <begin position="53"/>
        <end position="83"/>
    </location>
</feature>
<dbReference type="EMBL" id="JACGWN010000011">
    <property type="protein sequence ID" value="KAL0420951.1"/>
    <property type="molecule type" value="Genomic_DNA"/>
</dbReference>
<comment type="caution">
    <text evidence="2">The sequence shown here is derived from an EMBL/GenBank/DDBJ whole genome shotgun (WGS) entry which is preliminary data.</text>
</comment>
<dbReference type="AlphaFoldDB" id="A0AAW2UUZ6"/>
<reference evidence="2" key="2">
    <citation type="journal article" date="2024" name="Plant">
        <title>Genomic evolution and insights into agronomic trait innovations of Sesamum species.</title>
        <authorList>
            <person name="Miao H."/>
            <person name="Wang L."/>
            <person name="Qu L."/>
            <person name="Liu H."/>
            <person name="Sun Y."/>
            <person name="Le M."/>
            <person name="Wang Q."/>
            <person name="Wei S."/>
            <person name="Zheng Y."/>
            <person name="Lin W."/>
            <person name="Duan Y."/>
            <person name="Cao H."/>
            <person name="Xiong S."/>
            <person name="Wang X."/>
            <person name="Wei L."/>
            <person name="Li C."/>
            <person name="Ma Q."/>
            <person name="Ju M."/>
            <person name="Zhao R."/>
            <person name="Li G."/>
            <person name="Mu C."/>
            <person name="Tian Q."/>
            <person name="Mei H."/>
            <person name="Zhang T."/>
            <person name="Gao T."/>
            <person name="Zhang H."/>
        </authorList>
    </citation>
    <scope>NUCLEOTIDE SEQUENCE</scope>
    <source>
        <strain evidence="2">KEN1</strain>
    </source>
</reference>
<evidence type="ECO:0008006" key="3">
    <source>
        <dbReference type="Google" id="ProtNLM"/>
    </source>
</evidence>
<gene>
    <name evidence="2" type="ORF">Slati_3118000</name>
</gene>
<protein>
    <recommendedName>
        <fullName evidence="3">Reverse transcriptase domain-containing protein</fullName>
    </recommendedName>
</protein>